<feature type="compositionally biased region" description="Polar residues" evidence="8">
    <location>
        <begin position="378"/>
        <end position="396"/>
    </location>
</feature>
<feature type="region of interest" description="Disordered" evidence="8">
    <location>
        <begin position="238"/>
        <end position="351"/>
    </location>
</feature>
<name>A0A3M7RZZ7_BRAPC</name>
<evidence type="ECO:0000259" key="9">
    <source>
        <dbReference type="Pfam" id="PF25010"/>
    </source>
</evidence>
<comment type="catalytic activity">
    <reaction evidence="1">
        <text>Thiol-dependent hydrolysis of ester, thioester, amide, peptide and isopeptide bonds formed by the C-terminal Gly of ubiquitin (a 76-residue protein attached to proteins as an intracellular targeting signal).</text>
        <dbReference type="EC" id="3.4.19.12"/>
    </reaction>
</comment>
<keyword evidence="11" id="KW-1185">Reference proteome</keyword>
<keyword evidence="5" id="KW-0833">Ubl conjugation pathway</keyword>
<reference evidence="10 11" key="1">
    <citation type="journal article" date="2018" name="Sci. Rep.">
        <title>Genomic signatures of local adaptation to the degree of environmental predictability in rotifers.</title>
        <authorList>
            <person name="Franch-Gras L."/>
            <person name="Hahn C."/>
            <person name="Garcia-Roger E.M."/>
            <person name="Carmona M.J."/>
            <person name="Serra M."/>
            <person name="Gomez A."/>
        </authorList>
    </citation>
    <scope>NUCLEOTIDE SEQUENCE [LARGE SCALE GENOMIC DNA]</scope>
    <source>
        <strain evidence="10">HYR1</strain>
    </source>
</reference>
<evidence type="ECO:0000256" key="2">
    <source>
        <dbReference type="ARBA" id="ARBA00009085"/>
    </source>
</evidence>
<dbReference type="InterPro" id="IPR056850">
    <property type="entry name" value="ARM_UBP34_24_USP9X_Y"/>
</dbReference>
<feature type="domain" description="UBP34/UBP24/USP9X/USP9Y-like ARM repeat region" evidence="9">
    <location>
        <begin position="543"/>
        <end position="879"/>
    </location>
</feature>
<evidence type="ECO:0000313" key="11">
    <source>
        <dbReference type="Proteomes" id="UP000276133"/>
    </source>
</evidence>
<dbReference type="GO" id="GO:0006508">
    <property type="term" value="P:proteolysis"/>
    <property type="evidence" value="ECO:0007669"/>
    <property type="project" value="UniProtKB-KW"/>
</dbReference>
<dbReference type="Proteomes" id="UP000276133">
    <property type="component" value="Unassembled WGS sequence"/>
</dbReference>
<comment type="similarity">
    <text evidence="2">Belongs to the peptidase C19 family.</text>
</comment>
<feature type="non-terminal residue" evidence="10">
    <location>
        <position position="881"/>
    </location>
</feature>
<dbReference type="EC" id="3.4.19.12" evidence="3"/>
<proteinExistence type="inferred from homology"/>
<dbReference type="SUPFAM" id="SSF48371">
    <property type="entry name" value="ARM repeat"/>
    <property type="match status" value="1"/>
</dbReference>
<dbReference type="OrthoDB" id="289038at2759"/>
<dbReference type="EMBL" id="REGN01002275">
    <property type="protein sequence ID" value="RNA29124.1"/>
    <property type="molecule type" value="Genomic_DNA"/>
</dbReference>
<evidence type="ECO:0000313" key="10">
    <source>
        <dbReference type="EMBL" id="RNA29124.1"/>
    </source>
</evidence>
<evidence type="ECO:0000256" key="6">
    <source>
        <dbReference type="ARBA" id="ARBA00022801"/>
    </source>
</evidence>
<feature type="region of interest" description="Disordered" evidence="8">
    <location>
        <begin position="1"/>
        <end position="26"/>
    </location>
</feature>
<dbReference type="InterPro" id="IPR016024">
    <property type="entry name" value="ARM-type_fold"/>
</dbReference>
<feature type="compositionally biased region" description="Acidic residues" evidence="8">
    <location>
        <begin position="252"/>
        <end position="286"/>
    </location>
</feature>
<feature type="compositionally biased region" description="Polar residues" evidence="8">
    <location>
        <begin position="1"/>
        <end position="17"/>
    </location>
</feature>
<keyword evidence="6 10" id="KW-0378">Hydrolase</keyword>
<keyword evidence="7" id="KW-0788">Thiol protease</keyword>
<feature type="region of interest" description="Disordered" evidence="8">
    <location>
        <begin position="378"/>
        <end position="405"/>
    </location>
</feature>
<dbReference type="AlphaFoldDB" id="A0A3M7RZZ7"/>
<evidence type="ECO:0000256" key="7">
    <source>
        <dbReference type="ARBA" id="ARBA00022807"/>
    </source>
</evidence>
<comment type="caution">
    <text evidence="10">The sequence shown here is derived from an EMBL/GenBank/DDBJ whole genome shotgun (WGS) entry which is preliminary data.</text>
</comment>
<evidence type="ECO:0000256" key="3">
    <source>
        <dbReference type="ARBA" id="ARBA00012759"/>
    </source>
</evidence>
<organism evidence="10 11">
    <name type="scientific">Brachionus plicatilis</name>
    <name type="common">Marine rotifer</name>
    <name type="synonym">Brachionus muelleri</name>
    <dbReference type="NCBI Taxonomy" id="10195"/>
    <lineage>
        <taxon>Eukaryota</taxon>
        <taxon>Metazoa</taxon>
        <taxon>Spiralia</taxon>
        <taxon>Gnathifera</taxon>
        <taxon>Rotifera</taxon>
        <taxon>Eurotatoria</taxon>
        <taxon>Monogononta</taxon>
        <taxon>Pseudotrocha</taxon>
        <taxon>Ploima</taxon>
        <taxon>Brachionidae</taxon>
        <taxon>Brachionus</taxon>
    </lineage>
</organism>
<dbReference type="Pfam" id="PF25010">
    <property type="entry name" value="ARM_UBP24_USP9X-Y"/>
    <property type="match status" value="1"/>
</dbReference>
<evidence type="ECO:0000256" key="1">
    <source>
        <dbReference type="ARBA" id="ARBA00000707"/>
    </source>
</evidence>
<keyword evidence="4" id="KW-0645">Protease</keyword>
<protein>
    <recommendedName>
        <fullName evidence="3">ubiquitinyl hydrolase 1</fullName>
        <ecNumber evidence="3">3.4.19.12</ecNumber>
    </recommendedName>
</protein>
<dbReference type="STRING" id="10195.A0A3M7RZZ7"/>
<feature type="compositionally biased region" description="Basic and acidic residues" evidence="8">
    <location>
        <begin position="238"/>
        <end position="251"/>
    </location>
</feature>
<accession>A0A3M7RZZ7</accession>
<evidence type="ECO:0000256" key="5">
    <source>
        <dbReference type="ARBA" id="ARBA00022786"/>
    </source>
</evidence>
<dbReference type="GO" id="GO:0004843">
    <property type="term" value="F:cysteine-type deubiquitinase activity"/>
    <property type="evidence" value="ECO:0007669"/>
    <property type="project" value="UniProtKB-EC"/>
</dbReference>
<gene>
    <name evidence="10" type="ORF">BpHYR1_038906</name>
</gene>
<sequence>MSNVNTNQSLDCTQNEQDLNKTKQTQEEAEKALFPLDELQKLDEMLARPRWIVPVMPKSELENLLDAAINLCRLRLDTQSEPCQRFFRDGLTISFVRIFTDDAVTTWKYDIYKHIYNNTLKAIELCSLKLLEDWFPLLDLLALIFNPQCKYHKINSIRSPELNVKVNFTRNILPQPEDSKSSQKRFLKKPKRVITFSGQNESPKADQDDFIDEANQRDLNSEKISNSQQEKLIQSMIKDDFGDDSESKLDEKSEEEEDGDVNADADVEDEDQIEAEDGDDEEIDLNELEKDLENDTPQSPENEELDEIIDQIKAKNDNSSVYSPYDSDIDDDKTNVDIDSPNSMGIRRNKNNLVDFDEDNESLQLRKQKEISDYIKNSNSVSLQEPEIDQNSQTRQSKSKKDAKKYSTIGDTANTVTTITTYAKSFAKSPCGWLVDFLNYFGELNGFDLLLERFTNNTKLSIQVIAALLKPFGLCYEFLTPYTIRKYFLPIIDIVPKFFEKLSDEDIAKECKSENKNDSISSVIKWLKLLATRVKDQQDLCRNLEILRLKTILRILKFASFNGKMNALNEVNKVISNITYNIQMGTSSVSSSSCSSRLEGHEEEWLTSERMATWIQENDVLDIVLRDCMHQPQYVEKLEKILRFLIKEKALTLKDLDKIWESQLGKHDAIEKNVHDLLSKLAWDFSPEQLDHLFSCFQKSWTNATRKQREKLLDLIRSLSEDDKEGVMANKVLDLLWNLSHSEDAPTEIIDQAVSAHVKILDYSCSSDKEAQKLKYLEKCIDQLKENKWVIVSLRQIREILQQYSELITGTYPPNKYVSYSVNSSNSSGMFGNSQINLSSQIQNNISYTRPEIITKLQKEYSLVDMITNNLAEYYDSFKKF</sequence>
<evidence type="ECO:0000256" key="4">
    <source>
        <dbReference type="ARBA" id="ARBA00022670"/>
    </source>
</evidence>
<evidence type="ECO:0000256" key="8">
    <source>
        <dbReference type="SAM" id="MobiDB-lite"/>
    </source>
</evidence>